<dbReference type="GO" id="GO:0003682">
    <property type="term" value="F:chromatin binding"/>
    <property type="evidence" value="ECO:0007669"/>
    <property type="project" value="InterPro"/>
</dbReference>
<feature type="non-terminal residue" evidence="10">
    <location>
        <position position="668"/>
    </location>
</feature>
<sequence>MPPRLSTTELLTSLVYLEPDFDPSTLTVPQLTGLLQAHDVDTRPASNKAGLVALFNSEIAEDRERLLAKKRREQAKSPRSSGIRDGLTGQLVNGATEEQGTPGSSRRGRKSSVGPASTSTPRRRVSRMTATPIALLEQAEPDEAKLEPELEPEPAPLRAKRKSRALEEAAFSSENIFQAGSSSPEPAPESSARRRSRAAVTSSDTPGASASAHRGSRHSMIAEGDLVTDSPNNPFTNAVDSAAGYARRTYNALTSSDPPEVVPESGDAHPEIDVDDEEADALIPYAASQEQPLIRPATAVPLMALFLILIILLQFARSSARLGYCDRGSNTNAVLDARLVQLQAGEDCISQGKMDCPPVPLFPPSMQALHCTPCPDNASCDIHLLTCDAPLILKRHPLSPLSSILNGFPGLGSVAFPPTCVEDESRKKLLTNAGRWIIERLQRYRGEQVCYGYEPRSSIVPDSDNPLEGVEAWKWAGIKKSDIKQMMSETREGKSLGEEKLEEVFVGAMRELEERKYVLSAMDEEGEEWVAAFRAKMNSGCKVRVWAREMWMWSRMYVLALVAVAASALYVRRRLYLSRQTTVLAHSMLPTILSTLQSMDSLPLLSSQLRDSILSYEPNLKRRKEIWERVEKIVEMNANVRVGEEEVGGEVGRGWRWIGPPAIEDAGE</sequence>
<dbReference type="InterPro" id="IPR044780">
    <property type="entry name" value="Heh2/Src1"/>
</dbReference>
<evidence type="ECO:0000256" key="6">
    <source>
        <dbReference type="ARBA" id="ARBA00023242"/>
    </source>
</evidence>
<dbReference type="AlphaFoldDB" id="A0A165HUW6"/>
<comment type="subcellular location">
    <subcellularLocation>
        <location evidence="1">Nucleus inner membrane</location>
    </subcellularLocation>
</comment>
<keyword evidence="4 8" id="KW-1133">Transmembrane helix</keyword>
<feature type="region of interest" description="Disordered" evidence="7">
    <location>
        <begin position="70"/>
        <end position="217"/>
    </location>
</feature>
<proteinExistence type="predicted"/>
<dbReference type="GO" id="GO:0071763">
    <property type="term" value="P:nuclear membrane organization"/>
    <property type="evidence" value="ECO:0007669"/>
    <property type="project" value="TreeGrafter"/>
</dbReference>
<dbReference type="PANTHER" id="PTHR47808:SF2">
    <property type="entry name" value="LEM DOMAIN-CONTAINING PROTEIN 2"/>
    <property type="match status" value="1"/>
</dbReference>
<accession>A0A165HUW6</accession>
<dbReference type="GO" id="GO:0005783">
    <property type="term" value="C:endoplasmic reticulum"/>
    <property type="evidence" value="ECO:0007669"/>
    <property type="project" value="TreeGrafter"/>
</dbReference>
<evidence type="ECO:0000256" key="7">
    <source>
        <dbReference type="SAM" id="MobiDB-lite"/>
    </source>
</evidence>
<feature type="compositionally biased region" description="Low complexity" evidence="7">
    <location>
        <begin position="181"/>
        <end position="190"/>
    </location>
</feature>
<keyword evidence="3 8" id="KW-0812">Transmembrane</keyword>
<keyword evidence="6" id="KW-0539">Nucleus</keyword>
<evidence type="ECO:0000313" key="11">
    <source>
        <dbReference type="Proteomes" id="UP000076842"/>
    </source>
</evidence>
<feature type="transmembrane region" description="Helical" evidence="8">
    <location>
        <begin position="552"/>
        <end position="571"/>
    </location>
</feature>
<evidence type="ECO:0000259" key="9">
    <source>
        <dbReference type="Pfam" id="PF09402"/>
    </source>
</evidence>
<keyword evidence="11" id="KW-1185">Reference proteome</keyword>
<dbReference type="STRING" id="1353952.A0A165HUW6"/>
<evidence type="ECO:0000256" key="4">
    <source>
        <dbReference type="ARBA" id="ARBA00022989"/>
    </source>
</evidence>
<dbReference type="PANTHER" id="PTHR47808">
    <property type="entry name" value="INNER NUCLEAR MEMBRANE PROTEIN HEH2-RELATED"/>
    <property type="match status" value="1"/>
</dbReference>
<dbReference type="CDD" id="cd12935">
    <property type="entry name" value="LEM_like"/>
    <property type="match status" value="1"/>
</dbReference>
<dbReference type="GO" id="GO:0034399">
    <property type="term" value="C:nuclear periphery"/>
    <property type="evidence" value="ECO:0007669"/>
    <property type="project" value="TreeGrafter"/>
</dbReference>
<feature type="domain" description="Man1/Src1-like C-terminal" evidence="9">
    <location>
        <begin position="305"/>
        <end position="660"/>
    </location>
</feature>
<name>A0A165HUW6_9BASI</name>
<dbReference type="InParanoid" id="A0A165HUW6"/>
<dbReference type="EMBL" id="KV423937">
    <property type="protein sequence ID" value="KZT59778.1"/>
    <property type="molecule type" value="Genomic_DNA"/>
</dbReference>
<reference evidence="10 11" key="1">
    <citation type="journal article" date="2016" name="Mol. Biol. Evol.">
        <title>Comparative Genomics of Early-Diverging Mushroom-Forming Fungi Provides Insights into the Origins of Lignocellulose Decay Capabilities.</title>
        <authorList>
            <person name="Nagy L.G."/>
            <person name="Riley R."/>
            <person name="Tritt A."/>
            <person name="Adam C."/>
            <person name="Daum C."/>
            <person name="Floudas D."/>
            <person name="Sun H."/>
            <person name="Yadav J.S."/>
            <person name="Pangilinan J."/>
            <person name="Larsson K.H."/>
            <person name="Matsuura K."/>
            <person name="Barry K."/>
            <person name="Labutti K."/>
            <person name="Kuo R."/>
            <person name="Ohm R.A."/>
            <person name="Bhattacharya S.S."/>
            <person name="Shirouzu T."/>
            <person name="Yoshinaga Y."/>
            <person name="Martin F.M."/>
            <person name="Grigoriev I.V."/>
            <person name="Hibbett D.S."/>
        </authorList>
    </citation>
    <scope>NUCLEOTIDE SEQUENCE [LARGE SCALE GENOMIC DNA]</scope>
    <source>
        <strain evidence="10 11">HHB12733</strain>
    </source>
</reference>
<dbReference type="Gene3D" id="1.10.10.1180">
    <property type="entry name" value="MAN1, winged-helix domain"/>
    <property type="match status" value="1"/>
</dbReference>
<evidence type="ECO:0000313" key="10">
    <source>
        <dbReference type="EMBL" id="KZT59778.1"/>
    </source>
</evidence>
<evidence type="ECO:0000256" key="8">
    <source>
        <dbReference type="SAM" id="Phobius"/>
    </source>
</evidence>
<keyword evidence="5 8" id="KW-0472">Membrane</keyword>
<gene>
    <name evidence="10" type="ORF">CALCODRAFT_554068</name>
</gene>
<dbReference type="Proteomes" id="UP000076842">
    <property type="component" value="Unassembled WGS sequence"/>
</dbReference>
<dbReference type="Pfam" id="PF09402">
    <property type="entry name" value="MSC"/>
    <property type="match status" value="1"/>
</dbReference>
<organism evidence="10 11">
    <name type="scientific">Calocera cornea HHB12733</name>
    <dbReference type="NCBI Taxonomy" id="1353952"/>
    <lineage>
        <taxon>Eukaryota</taxon>
        <taxon>Fungi</taxon>
        <taxon>Dikarya</taxon>
        <taxon>Basidiomycota</taxon>
        <taxon>Agaricomycotina</taxon>
        <taxon>Dacrymycetes</taxon>
        <taxon>Dacrymycetales</taxon>
        <taxon>Dacrymycetaceae</taxon>
        <taxon>Calocera</taxon>
    </lineage>
</organism>
<dbReference type="InterPro" id="IPR018996">
    <property type="entry name" value="Man1/Src1-like_C"/>
</dbReference>
<dbReference type="OrthoDB" id="5376590at2759"/>
<feature type="compositionally biased region" description="Polar residues" evidence="7">
    <location>
        <begin position="90"/>
        <end position="102"/>
    </location>
</feature>
<dbReference type="GO" id="GO:0005637">
    <property type="term" value="C:nuclear inner membrane"/>
    <property type="evidence" value="ECO:0007669"/>
    <property type="project" value="UniProtKB-SubCell"/>
</dbReference>
<dbReference type="InterPro" id="IPR041885">
    <property type="entry name" value="MAN1_winged_helix_dom"/>
</dbReference>
<evidence type="ECO:0000256" key="1">
    <source>
        <dbReference type="ARBA" id="ARBA00004540"/>
    </source>
</evidence>
<keyword evidence="2" id="KW-0597">Phosphoprotein</keyword>
<evidence type="ECO:0000256" key="5">
    <source>
        <dbReference type="ARBA" id="ARBA00023136"/>
    </source>
</evidence>
<evidence type="ECO:0000256" key="2">
    <source>
        <dbReference type="ARBA" id="ARBA00022553"/>
    </source>
</evidence>
<evidence type="ECO:0000256" key="3">
    <source>
        <dbReference type="ARBA" id="ARBA00022692"/>
    </source>
</evidence>
<protein>
    <recommendedName>
        <fullName evidence="9">Man1/Src1-like C-terminal domain-containing protein</fullName>
    </recommendedName>
</protein>